<dbReference type="OrthoDB" id="871140at2"/>
<evidence type="ECO:0000313" key="8">
    <source>
        <dbReference type="EMBL" id="KGN32532.1"/>
    </source>
</evidence>
<keyword evidence="4 7" id="KW-0812">Transmembrane</keyword>
<name>A0A0A0J951_9MICO</name>
<dbReference type="AlphaFoldDB" id="A0A0A0J951"/>
<organism evidence="8 9">
    <name type="scientific">Knoellia sinensis KCTC 19936</name>
    <dbReference type="NCBI Taxonomy" id="1385520"/>
    <lineage>
        <taxon>Bacteria</taxon>
        <taxon>Bacillati</taxon>
        <taxon>Actinomycetota</taxon>
        <taxon>Actinomycetes</taxon>
        <taxon>Micrococcales</taxon>
        <taxon>Intrasporangiaceae</taxon>
        <taxon>Knoellia</taxon>
    </lineage>
</organism>
<feature type="transmembrane region" description="Helical" evidence="7">
    <location>
        <begin position="190"/>
        <end position="207"/>
    </location>
</feature>
<dbReference type="eggNOG" id="COG0682">
    <property type="taxonomic scope" value="Bacteria"/>
</dbReference>
<keyword evidence="3 7" id="KW-0808">Transferase</keyword>
<dbReference type="PANTHER" id="PTHR30589">
    <property type="entry name" value="PROLIPOPROTEIN DIACYLGLYCERYL TRANSFERASE"/>
    <property type="match status" value="1"/>
</dbReference>
<dbReference type="Pfam" id="PF01790">
    <property type="entry name" value="LGT"/>
    <property type="match status" value="1"/>
</dbReference>
<feature type="transmembrane region" description="Helical" evidence="7">
    <location>
        <begin position="51"/>
        <end position="74"/>
    </location>
</feature>
<feature type="transmembrane region" description="Helical" evidence="7">
    <location>
        <begin position="94"/>
        <end position="115"/>
    </location>
</feature>
<dbReference type="EC" id="2.5.1.145" evidence="7"/>
<evidence type="ECO:0000256" key="2">
    <source>
        <dbReference type="ARBA" id="ARBA00022475"/>
    </source>
</evidence>
<feature type="transmembrane region" description="Helical" evidence="7">
    <location>
        <begin position="122"/>
        <end position="140"/>
    </location>
</feature>
<dbReference type="Proteomes" id="UP000030002">
    <property type="component" value="Unassembled WGS sequence"/>
</dbReference>
<dbReference type="NCBIfam" id="TIGR00544">
    <property type="entry name" value="lgt"/>
    <property type="match status" value="1"/>
</dbReference>
<keyword evidence="6 7" id="KW-0472">Membrane</keyword>
<comment type="subcellular location">
    <subcellularLocation>
        <location evidence="7">Cell membrane</location>
        <topology evidence="7">Multi-pass membrane protein</topology>
    </subcellularLocation>
</comment>
<feature type="transmembrane region" description="Helical" evidence="7">
    <location>
        <begin position="21"/>
        <end position="39"/>
    </location>
</feature>
<reference evidence="8 9" key="1">
    <citation type="submission" date="2013-08" db="EMBL/GenBank/DDBJ databases">
        <title>The genome sequence of Knoellia sinensis.</title>
        <authorList>
            <person name="Zhu W."/>
            <person name="Wang G."/>
        </authorList>
    </citation>
    <scope>NUCLEOTIDE SEQUENCE [LARGE SCALE GENOMIC DNA]</scope>
    <source>
        <strain evidence="8 9">KCTC 19936</strain>
    </source>
</reference>
<dbReference type="HAMAP" id="MF_01147">
    <property type="entry name" value="Lgt"/>
    <property type="match status" value="1"/>
</dbReference>
<dbReference type="PROSITE" id="PS01311">
    <property type="entry name" value="LGT"/>
    <property type="match status" value="1"/>
</dbReference>
<comment type="catalytic activity">
    <reaction evidence="7">
        <text>L-cysteinyl-[prolipoprotein] + a 1,2-diacyl-sn-glycero-3-phospho-(1'-sn-glycerol) = an S-1,2-diacyl-sn-glyceryl-L-cysteinyl-[prolipoprotein] + sn-glycerol 1-phosphate + H(+)</text>
        <dbReference type="Rhea" id="RHEA:56712"/>
        <dbReference type="Rhea" id="RHEA-COMP:14679"/>
        <dbReference type="Rhea" id="RHEA-COMP:14680"/>
        <dbReference type="ChEBI" id="CHEBI:15378"/>
        <dbReference type="ChEBI" id="CHEBI:29950"/>
        <dbReference type="ChEBI" id="CHEBI:57685"/>
        <dbReference type="ChEBI" id="CHEBI:64716"/>
        <dbReference type="ChEBI" id="CHEBI:140658"/>
        <dbReference type="EC" id="2.5.1.145"/>
    </reaction>
</comment>
<dbReference type="GO" id="GO:0008961">
    <property type="term" value="F:phosphatidylglycerol-prolipoprotein diacylglyceryl transferase activity"/>
    <property type="evidence" value="ECO:0007669"/>
    <property type="project" value="UniProtKB-UniRule"/>
</dbReference>
<feature type="transmembrane region" description="Helical" evidence="7">
    <location>
        <begin position="219"/>
        <end position="237"/>
    </location>
</feature>
<evidence type="ECO:0000256" key="7">
    <source>
        <dbReference type="HAMAP-Rule" id="MF_01147"/>
    </source>
</evidence>
<evidence type="ECO:0000256" key="1">
    <source>
        <dbReference type="ARBA" id="ARBA00007150"/>
    </source>
</evidence>
<keyword evidence="8" id="KW-0449">Lipoprotein</keyword>
<dbReference type="UniPathway" id="UPA00664"/>
<accession>A0A0A0J951</accession>
<gene>
    <name evidence="7" type="primary">lgt</name>
    <name evidence="8" type="ORF">N802_17085</name>
</gene>
<evidence type="ECO:0000313" key="9">
    <source>
        <dbReference type="Proteomes" id="UP000030002"/>
    </source>
</evidence>
<comment type="similarity">
    <text evidence="1 7">Belongs to the Lgt family.</text>
</comment>
<keyword evidence="9" id="KW-1185">Reference proteome</keyword>
<comment type="pathway">
    <text evidence="7">Protein modification; lipoprotein biosynthesis (diacylglyceryl transfer).</text>
</comment>
<dbReference type="InterPro" id="IPR001640">
    <property type="entry name" value="Lgt"/>
</dbReference>
<comment type="function">
    <text evidence="7">Catalyzes the transfer of the diacylglyceryl group from phosphatidylglycerol to the sulfhydryl group of the N-terminal cysteine of a prolipoprotein, the first step in the formation of mature lipoproteins.</text>
</comment>
<proteinExistence type="inferred from homology"/>
<evidence type="ECO:0000256" key="3">
    <source>
        <dbReference type="ARBA" id="ARBA00022679"/>
    </source>
</evidence>
<keyword evidence="5 7" id="KW-1133">Transmembrane helix</keyword>
<dbReference type="GO" id="GO:0042158">
    <property type="term" value="P:lipoprotein biosynthetic process"/>
    <property type="evidence" value="ECO:0007669"/>
    <property type="project" value="UniProtKB-UniRule"/>
</dbReference>
<keyword evidence="2 7" id="KW-1003">Cell membrane</keyword>
<evidence type="ECO:0000256" key="4">
    <source>
        <dbReference type="ARBA" id="ARBA00022692"/>
    </source>
</evidence>
<dbReference type="STRING" id="1385520.N802_17085"/>
<sequence>MIPAVIPSPTAGVLHLGPLPIRGYALCILLGIVVAVWLTDRRLRQRGGEPGQALDVAAYAVVAGIIGGRIYHVITTPDPYWGPEGNPVDALKIWEGGLGIWGAIALGALGAWIGCRRTGVNFLDFADAAAPGVAIAQGIGRWGNWFNNELYGEPTDVPWALEIHQWDNAAGRAVVENGEPVVLGTFHPTFLYESLFVLLLAALLLLVDRRWNLARGQLFGLYVAGYPIGRIIIEKMRTDEAELILGQRLNVWTSIIVFLIGVGIVLHTRRRAQRTASQPSTM</sequence>
<dbReference type="PANTHER" id="PTHR30589:SF0">
    <property type="entry name" value="PHOSPHATIDYLGLYCEROL--PROLIPOPROTEIN DIACYLGLYCERYL TRANSFERASE"/>
    <property type="match status" value="1"/>
</dbReference>
<protein>
    <recommendedName>
        <fullName evidence="7">Phosphatidylglycerol--prolipoprotein diacylglyceryl transferase</fullName>
        <ecNumber evidence="7">2.5.1.145</ecNumber>
    </recommendedName>
</protein>
<feature type="binding site" evidence="7">
    <location>
        <position position="141"/>
    </location>
    <ligand>
        <name>a 1,2-diacyl-sn-glycero-3-phospho-(1'-sn-glycerol)</name>
        <dbReference type="ChEBI" id="CHEBI:64716"/>
    </ligand>
</feature>
<evidence type="ECO:0000256" key="5">
    <source>
        <dbReference type="ARBA" id="ARBA00022989"/>
    </source>
</evidence>
<comment type="caution">
    <text evidence="8">The sequence shown here is derived from an EMBL/GenBank/DDBJ whole genome shotgun (WGS) entry which is preliminary data.</text>
</comment>
<evidence type="ECO:0000256" key="6">
    <source>
        <dbReference type="ARBA" id="ARBA00023136"/>
    </source>
</evidence>
<dbReference type="RefSeq" id="WP_035915379.1">
    <property type="nucleotide sequence ID" value="NZ_AVPJ01000006.1"/>
</dbReference>
<dbReference type="GO" id="GO:0005886">
    <property type="term" value="C:plasma membrane"/>
    <property type="evidence" value="ECO:0007669"/>
    <property type="project" value="UniProtKB-SubCell"/>
</dbReference>
<feature type="transmembrane region" description="Helical" evidence="7">
    <location>
        <begin position="249"/>
        <end position="268"/>
    </location>
</feature>
<dbReference type="EMBL" id="AVPJ01000006">
    <property type="protein sequence ID" value="KGN32532.1"/>
    <property type="molecule type" value="Genomic_DNA"/>
</dbReference>